<gene>
    <name evidence="2" type="ORF">A9F13_04g02552</name>
</gene>
<organism evidence="2 3">
    <name type="scientific">Clavispora lusitaniae</name>
    <name type="common">Candida lusitaniae</name>
    <dbReference type="NCBI Taxonomy" id="36911"/>
    <lineage>
        <taxon>Eukaryota</taxon>
        <taxon>Fungi</taxon>
        <taxon>Dikarya</taxon>
        <taxon>Ascomycota</taxon>
        <taxon>Saccharomycotina</taxon>
        <taxon>Pichiomycetes</taxon>
        <taxon>Metschnikowiaceae</taxon>
        <taxon>Clavispora</taxon>
    </lineage>
</organism>
<reference evidence="2 3" key="1">
    <citation type="submission" date="2017-04" db="EMBL/GenBank/DDBJ databases">
        <title>Draft genome of the yeast Clavispora lusitaniae type strain CBS 6936.</title>
        <authorList>
            <person name="Durrens P."/>
            <person name="Klopp C."/>
            <person name="Biteau N."/>
            <person name="Fitton-Ouhabi V."/>
            <person name="Dementhon K."/>
            <person name="Accoceberry I."/>
            <person name="Sherman D.J."/>
            <person name="Noel T."/>
        </authorList>
    </citation>
    <scope>NUCLEOTIDE SEQUENCE [LARGE SCALE GENOMIC DNA]</scope>
    <source>
        <strain evidence="2 3">CBS 6936</strain>
    </source>
</reference>
<evidence type="ECO:0000313" key="3">
    <source>
        <dbReference type="Proteomes" id="UP000195602"/>
    </source>
</evidence>
<accession>A0AA91Q1Q4</accession>
<dbReference type="AlphaFoldDB" id="A0AA91Q1Q4"/>
<feature type="signal peptide" evidence="1">
    <location>
        <begin position="1"/>
        <end position="15"/>
    </location>
</feature>
<evidence type="ECO:0000313" key="2">
    <source>
        <dbReference type="EMBL" id="OVF09756.1"/>
    </source>
</evidence>
<proteinExistence type="predicted"/>
<keyword evidence="1" id="KW-0732">Signal</keyword>
<sequence length="284" mass="32127">MHFLCFLLLLQLSWAHDFSFVRKERNPESQVSQQIYLSEKPIPATRFKAAECGKISRKQLVNLVSDYPNVVLVCEKEQTVLYPAQHNEDLYADKLQGVPQKYKPCIAGKKGCRKYFFTEVAINTTEDTSDFRFPLASCVSLPGKNTSGITEIALSIFYGRTGSSSYGIAWSTPWLSASYGTSSEFTNSKIISLDHSCNFNSTFTRPVLSVSTMKAIVRDRLWAVDLRRKNPIFKFDWRNSTSEVFTSQASFLSCVSQTFVPGICDWDSDQAKDRLGNLVEVINR</sequence>
<name>A0AA91Q1Q4_CLALS</name>
<comment type="caution">
    <text evidence="2">The sequence shown here is derived from an EMBL/GenBank/DDBJ whole genome shotgun (WGS) entry which is preliminary data.</text>
</comment>
<evidence type="ECO:0000256" key="1">
    <source>
        <dbReference type="SAM" id="SignalP"/>
    </source>
</evidence>
<dbReference type="EMBL" id="LYUB02000004">
    <property type="protein sequence ID" value="OVF09756.1"/>
    <property type="molecule type" value="Genomic_DNA"/>
</dbReference>
<feature type="chain" id="PRO_5041707580" evidence="1">
    <location>
        <begin position="16"/>
        <end position="284"/>
    </location>
</feature>
<dbReference type="Proteomes" id="UP000195602">
    <property type="component" value="Unassembled WGS sequence"/>
</dbReference>
<dbReference type="KEGG" id="clus:A9F13_04g02552"/>
<protein>
    <submittedName>
        <fullName evidence="2">Uncharacterized protein</fullName>
    </submittedName>
</protein>